<dbReference type="RefSeq" id="WP_035060774.1">
    <property type="nucleotide sequence ID" value="NZ_AXCZ01000096.1"/>
</dbReference>
<evidence type="ECO:0000256" key="2">
    <source>
        <dbReference type="RuleBase" id="RU003457"/>
    </source>
</evidence>
<dbReference type="AlphaFoldDB" id="A0A0A0BYV2"/>
<dbReference type="Proteomes" id="UP000054314">
    <property type="component" value="Unassembled WGS sequence"/>
</dbReference>
<feature type="domain" description="Pirin N-terminal" evidence="4">
    <location>
        <begin position="41"/>
        <end position="141"/>
    </location>
</feature>
<reference evidence="6 7" key="1">
    <citation type="submission" date="2013-08" db="EMBL/GenBank/DDBJ databases">
        <title>Genome sequencing of Cellulomonas bogoriensis 69B4.</title>
        <authorList>
            <person name="Chen F."/>
            <person name="Li Y."/>
            <person name="Wang G."/>
        </authorList>
    </citation>
    <scope>NUCLEOTIDE SEQUENCE [LARGE SCALE GENOMIC DNA]</scope>
    <source>
        <strain evidence="6 7">69B4</strain>
    </source>
</reference>
<dbReference type="InterPro" id="IPR012093">
    <property type="entry name" value="Pirin"/>
</dbReference>
<gene>
    <name evidence="6" type="ORF">N869_16940</name>
</gene>
<sequence>MTNLETAPTEQVCADTLDPDAPALELLTAREVPLGGIRAMTVRRTIPQRRRSFIGAWCFLDHYGPDDVAVTGGMRVPPHPHTGLQTVSWLFSGEVEHRDSLGTHAFVRPGELNLMTAGRGISHSEDSTDRTTTLHGVQMWVVLPEAHRDTAPAFTHHVAQVTEVPGGQVSVFLGSLVGVTSPVATFSPLLGAEVRLRAGTTLTVDVDTTFEHGILVDDGAVTVGVLARDIEEDVTRADLLYAAPGVRQLTLTAHQDTLLLLIGGRPLGEQVVMWWNFIGRDHGEIETARREWQAEIGADDATVARAGDTTAGATETADLAGDEGVPPVPVHDPDGRRYGHVDGHPDAPLPAPPLPNHRLKPRS</sequence>
<comment type="caution">
    <text evidence="6">The sequence shown here is derived from an EMBL/GenBank/DDBJ whole genome shotgun (WGS) entry which is preliminary data.</text>
</comment>
<dbReference type="InterPro" id="IPR008778">
    <property type="entry name" value="Pirin_C_dom"/>
</dbReference>
<protein>
    <submittedName>
        <fullName evidence="6">Pirin</fullName>
    </submittedName>
</protein>
<accession>A0A0A0BYV2</accession>
<evidence type="ECO:0000313" key="6">
    <source>
        <dbReference type="EMBL" id="KGM12324.1"/>
    </source>
</evidence>
<dbReference type="Pfam" id="PF02678">
    <property type="entry name" value="Pirin"/>
    <property type="match status" value="1"/>
</dbReference>
<dbReference type="Gene3D" id="2.60.120.10">
    <property type="entry name" value="Jelly Rolls"/>
    <property type="match status" value="1"/>
</dbReference>
<evidence type="ECO:0000256" key="3">
    <source>
        <dbReference type="SAM" id="MobiDB-lite"/>
    </source>
</evidence>
<evidence type="ECO:0000313" key="7">
    <source>
        <dbReference type="Proteomes" id="UP000054314"/>
    </source>
</evidence>
<evidence type="ECO:0000259" key="5">
    <source>
        <dbReference type="Pfam" id="PF05726"/>
    </source>
</evidence>
<feature type="domain" description="Pirin C-terminal" evidence="5">
    <location>
        <begin position="192"/>
        <end position="294"/>
    </location>
</feature>
<dbReference type="CDD" id="cd02909">
    <property type="entry name" value="cupin_pirin_N"/>
    <property type="match status" value="1"/>
</dbReference>
<proteinExistence type="inferred from homology"/>
<dbReference type="Pfam" id="PF05726">
    <property type="entry name" value="Pirin_C"/>
    <property type="match status" value="1"/>
</dbReference>
<feature type="region of interest" description="Disordered" evidence="3">
    <location>
        <begin position="314"/>
        <end position="363"/>
    </location>
</feature>
<dbReference type="PANTHER" id="PTHR13903:SF8">
    <property type="entry name" value="PIRIN"/>
    <property type="match status" value="1"/>
</dbReference>
<feature type="compositionally biased region" description="Basic and acidic residues" evidence="3">
    <location>
        <begin position="331"/>
        <end position="345"/>
    </location>
</feature>
<dbReference type="SUPFAM" id="SSF51182">
    <property type="entry name" value="RmlC-like cupins"/>
    <property type="match status" value="1"/>
</dbReference>
<feature type="compositionally biased region" description="Low complexity" evidence="3">
    <location>
        <begin position="314"/>
        <end position="325"/>
    </location>
</feature>
<dbReference type="PANTHER" id="PTHR13903">
    <property type="entry name" value="PIRIN-RELATED"/>
    <property type="match status" value="1"/>
</dbReference>
<dbReference type="InterPro" id="IPR003829">
    <property type="entry name" value="Pirin_N_dom"/>
</dbReference>
<organism evidence="6 7">
    <name type="scientific">Cellulomonas bogoriensis 69B4 = DSM 16987</name>
    <dbReference type="NCBI Taxonomy" id="1386082"/>
    <lineage>
        <taxon>Bacteria</taxon>
        <taxon>Bacillati</taxon>
        <taxon>Actinomycetota</taxon>
        <taxon>Actinomycetes</taxon>
        <taxon>Micrococcales</taxon>
        <taxon>Cellulomonadaceae</taxon>
        <taxon>Cellulomonas</taxon>
    </lineage>
</organism>
<evidence type="ECO:0000259" key="4">
    <source>
        <dbReference type="Pfam" id="PF02678"/>
    </source>
</evidence>
<dbReference type="InterPro" id="IPR011051">
    <property type="entry name" value="RmlC_Cupin_sf"/>
</dbReference>
<keyword evidence="7" id="KW-1185">Reference proteome</keyword>
<dbReference type="InterPro" id="IPR014710">
    <property type="entry name" value="RmlC-like_jellyroll"/>
</dbReference>
<name>A0A0A0BYV2_9CELL</name>
<dbReference type="EMBL" id="AXCZ01000096">
    <property type="protein sequence ID" value="KGM12324.1"/>
    <property type="molecule type" value="Genomic_DNA"/>
</dbReference>
<evidence type="ECO:0000256" key="1">
    <source>
        <dbReference type="ARBA" id="ARBA00008416"/>
    </source>
</evidence>
<comment type="similarity">
    <text evidence="1 2">Belongs to the pirin family.</text>
</comment>